<comment type="caution">
    <text evidence="1">The sequence shown here is derived from an EMBL/GenBank/DDBJ whole genome shotgun (WGS) entry which is preliminary data.</text>
</comment>
<proteinExistence type="predicted"/>
<dbReference type="EMBL" id="MKQR01000016">
    <property type="protein sequence ID" value="OLR92599.1"/>
    <property type="molecule type" value="Genomic_DNA"/>
</dbReference>
<dbReference type="RefSeq" id="WP_075975741.1">
    <property type="nucleotide sequence ID" value="NZ_MKQR01000016.1"/>
</dbReference>
<reference evidence="1 2" key="1">
    <citation type="submission" date="2016-10" db="EMBL/GenBank/DDBJ databases">
        <title>The Draft Genome Sequence of Actinokineospora bangkokensis 44EHWT reveals the biosynthetic pathway of antifungal compounds Thailandins with unusual extender unit butylmalonyl-CoA.</title>
        <authorList>
            <person name="Greule A."/>
            <person name="Intra B."/>
            <person name="Flemming S."/>
            <person name="Rommel M.G."/>
            <person name="Panbangred W."/>
            <person name="Bechthold A."/>
        </authorList>
    </citation>
    <scope>NUCLEOTIDE SEQUENCE [LARGE SCALE GENOMIC DNA]</scope>
    <source>
        <strain evidence="1 2">44EHW</strain>
    </source>
</reference>
<gene>
    <name evidence="1" type="ORF">BJP25_21350</name>
</gene>
<evidence type="ECO:0000313" key="2">
    <source>
        <dbReference type="Proteomes" id="UP000186040"/>
    </source>
</evidence>
<dbReference type="AlphaFoldDB" id="A0A1Q9LKU1"/>
<accession>A0A1Q9LKU1</accession>
<name>A0A1Q9LKU1_9PSEU</name>
<organism evidence="1 2">
    <name type="scientific">Actinokineospora bangkokensis</name>
    <dbReference type="NCBI Taxonomy" id="1193682"/>
    <lineage>
        <taxon>Bacteria</taxon>
        <taxon>Bacillati</taxon>
        <taxon>Actinomycetota</taxon>
        <taxon>Actinomycetes</taxon>
        <taxon>Pseudonocardiales</taxon>
        <taxon>Pseudonocardiaceae</taxon>
        <taxon>Actinokineospora</taxon>
    </lineage>
</organism>
<dbReference type="Proteomes" id="UP000186040">
    <property type="component" value="Unassembled WGS sequence"/>
</dbReference>
<evidence type="ECO:0000313" key="1">
    <source>
        <dbReference type="EMBL" id="OLR92599.1"/>
    </source>
</evidence>
<keyword evidence="2" id="KW-1185">Reference proteome</keyword>
<sequence>MTGPSPSPADRAGGGPAELDPALVGAYALIASQAPHSLAPVPTDPAVADRPHIAHDGLVQALAALIRRLERALADRQRAALPTTLASFLDFAGQRLADATDDTAVDALRAIADEARHRLRLVPADDLTHALRALLEISRHTVRDITLDRVPDPATWTDLAAAMDQVHRCLPDAPPVICEDAGADGAR</sequence>
<protein>
    <submittedName>
        <fullName evidence="1">Uncharacterized protein</fullName>
    </submittedName>
</protein>